<dbReference type="GO" id="GO:0005886">
    <property type="term" value="C:plasma membrane"/>
    <property type="evidence" value="ECO:0007669"/>
    <property type="project" value="TreeGrafter"/>
</dbReference>
<dbReference type="PANTHER" id="PTHR45620:SF32">
    <property type="entry name" value="DIURETIC HORMONE 31 RECEPTOR, ISOFORM C"/>
    <property type="match status" value="1"/>
</dbReference>
<feature type="transmembrane region" description="Helical" evidence="1">
    <location>
        <begin position="212"/>
        <end position="239"/>
    </location>
</feature>
<dbReference type="SMART" id="SM00008">
    <property type="entry name" value="HormR"/>
    <property type="match status" value="1"/>
</dbReference>
<name>A0A9D4T029_RHISA</name>
<accession>A0A9D4T029</accession>
<evidence type="ECO:0000313" key="3">
    <source>
        <dbReference type="EMBL" id="KAH7963375.1"/>
    </source>
</evidence>
<keyword evidence="1" id="KW-0472">Membrane</keyword>
<proteinExistence type="predicted"/>
<dbReference type="Pfam" id="PF02793">
    <property type="entry name" value="HRM"/>
    <property type="match status" value="1"/>
</dbReference>
<gene>
    <name evidence="3" type="ORF">HPB52_020864</name>
</gene>
<dbReference type="PROSITE" id="PS00649">
    <property type="entry name" value="G_PROTEIN_RECEP_F2_1"/>
    <property type="match status" value="1"/>
</dbReference>
<evidence type="ECO:0000256" key="1">
    <source>
        <dbReference type="SAM" id="Phobius"/>
    </source>
</evidence>
<dbReference type="Gene3D" id="4.10.1240.10">
    <property type="entry name" value="GPCR, family 2, extracellular hormone receptor domain"/>
    <property type="match status" value="1"/>
</dbReference>
<dbReference type="PROSITE" id="PS50227">
    <property type="entry name" value="G_PROTEIN_RECEP_F2_3"/>
    <property type="match status" value="1"/>
</dbReference>
<dbReference type="InterPro" id="IPR050332">
    <property type="entry name" value="GPCR_2"/>
</dbReference>
<dbReference type="InterPro" id="IPR017983">
    <property type="entry name" value="GPCR_2_secretin-like_CS"/>
</dbReference>
<dbReference type="Proteomes" id="UP000821837">
    <property type="component" value="Chromosome 3"/>
</dbReference>
<sequence>MPASYVATGRTFTTPLTHSAHLEISTNGFFNRILAANPKHQLHYTISGSVYCRAVDQMMTTLNSTCLTMDSELVLLHNIAQDLGDDVPWEQKLHSGEDGIVEEKIDRFKDCLESVLLKPLPHLGVSESICPRTWDGWSCWNDTLPGRTAYAPCPQFVAGFVPYRQAHKVCTSNGTWFVHPVTGHVWSNYTACVDTHDLQYGNLVNSLYVAGYTISLVALTLSLIIFFSFSNFCWILWYVQVVAEHM</sequence>
<dbReference type="EMBL" id="JABSTV010001249">
    <property type="protein sequence ID" value="KAH7963375.1"/>
    <property type="molecule type" value="Genomic_DNA"/>
</dbReference>
<reference evidence="3" key="2">
    <citation type="submission" date="2021-09" db="EMBL/GenBank/DDBJ databases">
        <authorList>
            <person name="Jia N."/>
            <person name="Wang J."/>
            <person name="Shi W."/>
            <person name="Du L."/>
            <person name="Sun Y."/>
            <person name="Zhan W."/>
            <person name="Jiang J."/>
            <person name="Wang Q."/>
            <person name="Zhang B."/>
            <person name="Ji P."/>
            <person name="Sakyi L.B."/>
            <person name="Cui X."/>
            <person name="Yuan T."/>
            <person name="Jiang B."/>
            <person name="Yang W."/>
            <person name="Lam T.T.-Y."/>
            <person name="Chang Q."/>
            <person name="Ding S."/>
            <person name="Wang X."/>
            <person name="Zhu J."/>
            <person name="Ruan X."/>
            <person name="Zhao L."/>
            <person name="Wei J."/>
            <person name="Que T."/>
            <person name="Du C."/>
            <person name="Cheng J."/>
            <person name="Dai P."/>
            <person name="Han X."/>
            <person name="Huang E."/>
            <person name="Gao Y."/>
            <person name="Liu J."/>
            <person name="Shao H."/>
            <person name="Ye R."/>
            <person name="Li L."/>
            <person name="Wei W."/>
            <person name="Wang X."/>
            <person name="Wang C."/>
            <person name="Huo Q."/>
            <person name="Li W."/>
            <person name="Guo W."/>
            <person name="Chen H."/>
            <person name="Chen S."/>
            <person name="Zhou L."/>
            <person name="Zhou L."/>
            <person name="Ni X."/>
            <person name="Tian J."/>
            <person name="Zhou Y."/>
            <person name="Sheng Y."/>
            <person name="Liu T."/>
            <person name="Pan Y."/>
            <person name="Xia L."/>
            <person name="Li J."/>
            <person name="Zhao F."/>
            <person name="Cao W."/>
        </authorList>
    </citation>
    <scope>NUCLEOTIDE SEQUENCE</scope>
    <source>
        <strain evidence="3">Rsan-2018</strain>
        <tissue evidence="3">Larvae</tissue>
    </source>
</reference>
<dbReference type="PANTHER" id="PTHR45620">
    <property type="entry name" value="PDF RECEPTOR-LIKE PROTEIN-RELATED"/>
    <property type="match status" value="1"/>
</dbReference>
<organism evidence="3 4">
    <name type="scientific">Rhipicephalus sanguineus</name>
    <name type="common">Brown dog tick</name>
    <name type="synonym">Ixodes sanguineus</name>
    <dbReference type="NCBI Taxonomy" id="34632"/>
    <lineage>
        <taxon>Eukaryota</taxon>
        <taxon>Metazoa</taxon>
        <taxon>Ecdysozoa</taxon>
        <taxon>Arthropoda</taxon>
        <taxon>Chelicerata</taxon>
        <taxon>Arachnida</taxon>
        <taxon>Acari</taxon>
        <taxon>Parasitiformes</taxon>
        <taxon>Ixodida</taxon>
        <taxon>Ixodoidea</taxon>
        <taxon>Ixodidae</taxon>
        <taxon>Rhipicephalinae</taxon>
        <taxon>Rhipicephalus</taxon>
        <taxon>Rhipicephalus</taxon>
    </lineage>
</organism>
<dbReference type="AlphaFoldDB" id="A0A9D4T029"/>
<reference evidence="3" key="1">
    <citation type="journal article" date="2020" name="Cell">
        <title>Large-Scale Comparative Analyses of Tick Genomes Elucidate Their Genetic Diversity and Vector Capacities.</title>
        <authorList>
            <consortium name="Tick Genome and Microbiome Consortium (TIGMIC)"/>
            <person name="Jia N."/>
            <person name="Wang J."/>
            <person name="Shi W."/>
            <person name="Du L."/>
            <person name="Sun Y."/>
            <person name="Zhan W."/>
            <person name="Jiang J.F."/>
            <person name="Wang Q."/>
            <person name="Zhang B."/>
            <person name="Ji P."/>
            <person name="Bell-Sakyi L."/>
            <person name="Cui X.M."/>
            <person name="Yuan T.T."/>
            <person name="Jiang B.G."/>
            <person name="Yang W.F."/>
            <person name="Lam T.T."/>
            <person name="Chang Q.C."/>
            <person name="Ding S.J."/>
            <person name="Wang X.J."/>
            <person name="Zhu J.G."/>
            <person name="Ruan X.D."/>
            <person name="Zhao L."/>
            <person name="Wei J.T."/>
            <person name="Ye R.Z."/>
            <person name="Que T.C."/>
            <person name="Du C.H."/>
            <person name="Zhou Y.H."/>
            <person name="Cheng J.X."/>
            <person name="Dai P.F."/>
            <person name="Guo W.B."/>
            <person name="Han X.H."/>
            <person name="Huang E.J."/>
            <person name="Li L.F."/>
            <person name="Wei W."/>
            <person name="Gao Y.C."/>
            <person name="Liu J.Z."/>
            <person name="Shao H.Z."/>
            <person name="Wang X."/>
            <person name="Wang C.C."/>
            <person name="Yang T.C."/>
            <person name="Huo Q.B."/>
            <person name="Li W."/>
            <person name="Chen H.Y."/>
            <person name="Chen S.E."/>
            <person name="Zhou L.G."/>
            <person name="Ni X.B."/>
            <person name="Tian J.H."/>
            <person name="Sheng Y."/>
            <person name="Liu T."/>
            <person name="Pan Y.S."/>
            <person name="Xia L.Y."/>
            <person name="Li J."/>
            <person name="Zhao F."/>
            <person name="Cao W.C."/>
        </authorList>
    </citation>
    <scope>NUCLEOTIDE SEQUENCE</scope>
    <source>
        <strain evidence="3">Rsan-2018</strain>
    </source>
</reference>
<keyword evidence="1" id="KW-0812">Transmembrane</keyword>
<dbReference type="SUPFAM" id="SSF111418">
    <property type="entry name" value="Hormone receptor domain"/>
    <property type="match status" value="1"/>
</dbReference>
<dbReference type="GO" id="GO:0008528">
    <property type="term" value="F:G protein-coupled peptide receptor activity"/>
    <property type="evidence" value="ECO:0007669"/>
    <property type="project" value="TreeGrafter"/>
</dbReference>
<dbReference type="InterPro" id="IPR036445">
    <property type="entry name" value="GPCR_2_extracell_dom_sf"/>
</dbReference>
<keyword evidence="1" id="KW-1133">Transmembrane helix</keyword>
<feature type="domain" description="G-protein coupled receptors family 2 profile 1" evidence="2">
    <location>
        <begin position="110"/>
        <end position="196"/>
    </location>
</feature>
<evidence type="ECO:0000259" key="2">
    <source>
        <dbReference type="PROSITE" id="PS50227"/>
    </source>
</evidence>
<evidence type="ECO:0000313" key="4">
    <source>
        <dbReference type="Proteomes" id="UP000821837"/>
    </source>
</evidence>
<dbReference type="VEuPathDB" id="VectorBase:RSAN_045816"/>
<dbReference type="GO" id="GO:0007188">
    <property type="term" value="P:adenylate cyclase-modulating G protein-coupled receptor signaling pathway"/>
    <property type="evidence" value="ECO:0007669"/>
    <property type="project" value="TreeGrafter"/>
</dbReference>
<keyword evidence="4" id="KW-1185">Reference proteome</keyword>
<dbReference type="InterPro" id="IPR001879">
    <property type="entry name" value="GPCR_2_extracellular_dom"/>
</dbReference>
<comment type="caution">
    <text evidence="3">The sequence shown here is derived from an EMBL/GenBank/DDBJ whole genome shotgun (WGS) entry which is preliminary data.</text>
</comment>
<protein>
    <recommendedName>
        <fullName evidence="2">G-protein coupled receptors family 2 profile 1 domain-containing protein</fullName>
    </recommendedName>
</protein>